<proteinExistence type="predicted"/>
<comment type="caution">
    <text evidence="2">The sequence shown here is derived from an EMBL/GenBank/DDBJ whole genome shotgun (WGS) entry which is preliminary data.</text>
</comment>
<organism evidence="2 3">
    <name type="scientific">Salinimicrobium marinum</name>
    <dbReference type="NCBI Taxonomy" id="680283"/>
    <lineage>
        <taxon>Bacteria</taxon>
        <taxon>Pseudomonadati</taxon>
        <taxon>Bacteroidota</taxon>
        <taxon>Flavobacteriia</taxon>
        <taxon>Flavobacteriales</taxon>
        <taxon>Flavobacteriaceae</taxon>
        <taxon>Salinimicrobium</taxon>
    </lineage>
</organism>
<dbReference type="Proteomes" id="UP000610456">
    <property type="component" value="Unassembled WGS sequence"/>
</dbReference>
<dbReference type="EMBL" id="BMXB01000002">
    <property type="protein sequence ID" value="GHA30503.1"/>
    <property type="molecule type" value="Genomic_DNA"/>
</dbReference>
<protein>
    <recommendedName>
        <fullName evidence="1">Cellulose-binding Sde182 nucleoside hydrolase-like domain-containing protein</fullName>
    </recommendedName>
</protein>
<dbReference type="InterPro" id="IPR011483">
    <property type="entry name" value="Sde182_NH-like"/>
</dbReference>
<evidence type="ECO:0000313" key="3">
    <source>
        <dbReference type="Proteomes" id="UP000610456"/>
    </source>
</evidence>
<dbReference type="AlphaFoldDB" id="A0A918S9Z5"/>
<dbReference type="InterPro" id="IPR036452">
    <property type="entry name" value="Ribo_hydro-like"/>
</dbReference>
<dbReference type="Gene3D" id="3.90.245.10">
    <property type="entry name" value="Ribonucleoside hydrolase-like"/>
    <property type="match status" value="1"/>
</dbReference>
<reference evidence="2" key="2">
    <citation type="submission" date="2020-09" db="EMBL/GenBank/DDBJ databases">
        <authorList>
            <person name="Sun Q."/>
            <person name="Kim S."/>
        </authorList>
    </citation>
    <scope>NUCLEOTIDE SEQUENCE</scope>
    <source>
        <strain evidence="2">KCTC 12719</strain>
    </source>
</reference>
<evidence type="ECO:0000259" key="1">
    <source>
        <dbReference type="Pfam" id="PF07632"/>
    </source>
</evidence>
<evidence type="ECO:0000313" key="2">
    <source>
        <dbReference type="EMBL" id="GHA30503.1"/>
    </source>
</evidence>
<name>A0A918S9Z5_9FLAO</name>
<accession>A0A918S9Z5</accession>
<keyword evidence="3" id="KW-1185">Reference proteome</keyword>
<feature type="domain" description="Cellulose-binding Sde182 nucleoside hydrolase-like" evidence="1">
    <location>
        <begin position="2"/>
        <end position="45"/>
    </location>
</feature>
<dbReference type="GO" id="GO:0016799">
    <property type="term" value="F:hydrolase activity, hydrolyzing N-glycosyl compounds"/>
    <property type="evidence" value="ECO:0007669"/>
    <property type="project" value="InterPro"/>
</dbReference>
<gene>
    <name evidence="2" type="ORF">GCM10007103_09900</name>
</gene>
<reference evidence="2" key="1">
    <citation type="journal article" date="2014" name="Int. J. Syst. Evol. Microbiol.">
        <title>Complete genome sequence of Corynebacterium casei LMG S-19264T (=DSM 44701T), isolated from a smear-ripened cheese.</title>
        <authorList>
            <consortium name="US DOE Joint Genome Institute (JGI-PGF)"/>
            <person name="Walter F."/>
            <person name="Albersmeier A."/>
            <person name="Kalinowski J."/>
            <person name="Ruckert C."/>
        </authorList>
    </citation>
    <scope>NUCLEOTIDE SEQUENCE</scope>
    <source>
        <strain evidence="2">KCTC 12719</strain>
    </source>
</reference>
<dbReference type="Pfam" id="PF07632">
    <property type="entry name" value="Sde182_NH-like"/>
    <property type="match status" value="1"/>
</dbReference>
<sequence>MKQTRSKEEVSQFINKIRIYDILGQDDAGAWLAKTFPDLIYIRTKSIYGWAPSDDCVSFPYN</sequence>